<evidence type="ECO:0000313" key="1">
    <source>
        <dbReference type="EMBL" id="QJI02864.1"/>
    </source>
</evidence>
<gene>
    <name evidence="1" type="ORF">TM448B03752_0001</name>
</gene>
<dbReference type="EMBL" id="MT145038">
    <property type="protein sequence ID" value="QJI02864.1"/>
    <property type="molecule type" value="Genomic_DNA"/>
</dbReference>
<protein>
    <submittedName>
        <fullName evidence="1">Uncharacterized protein</fullName>
    </submittedName>
</protein>
<organism evidence="1">
    <name type="scientific">viral metagenome</name>
    <dbReference type="NCBI Taxonomy" id="1070528"/>
    <lineage>
        <taxon>unclassified sequences</taxon>
        <taxon>metagenomes</taxon>
        <taxon>organismal metagenomes</taxon>
    </lineage>
</organism>
<name>A0A6M3Y1G2_9ZZZZ</name>
<dbReference type="AlphaFoldDB" id="A0A6M3Y1G2"/>
<reference evidence="1" key="1">
    <citation type="submission" date="2020-03" db="EMBL/GenBank/DDBJ databases">
        <title>The deep terrestrial virosphere.</title>
        <authorList>
            <person name="Holmfeldt K."/>
            <person name="Nilsson E."/>
            <person name="Simone D."/>
            <person name="Lopez-Fernandez M."/>
            <person name="Wu X."/>
            <person name="de Brujin I."/>
            <person name="Lundin D."/>
            <person name="Andersson A."/>
            <person name="Bertilsson S."/>
            <person name="Dopson M."/>
        </authorList>
    </citation>
    <scope>NUCLEOTIDE SEQUENCE</scope>
    <source>
        <strain evidence="1">TM448B03752</strain>
    </source>
</reference>
<proteinExistence type="predicted"/>
<sequence length="58" mass="6443">MIGLPIKIMSKIGKTKVTLESTETDDWNIKVEIGDKVVLTALCDLANIIPVLTRFLSR</sequence>
<accession>A0A6M3Y1G2</accession>